<dbReference type="AlphaFoldDB" id="A0AB34ISI0"/>
<organism evidence="2 3">
    <name type="scientific">Prymnesium parvum</name>
    <name type="common">Toxic golden alga</name>
    <dbReference type="NCBI Taxonomy" id="97485"/>
    <lineage>
        <taxon>Eukaryota</taxon>
        <taxon>Haptista</taxon>
        <taxon>Haptophyta</taxon>
        <taxon>Prymnesiophyceae</taxon>
        <taxon>Prymnesiales</taxon>
        <taxon>Prymnesiaceae</taxon>
        <taxon>Prymnesium</taxon>
    </lineage>
</organism>
<dbReference type="EMBL" id="JBGBPQ010000019">
    <property type="protein sequence ID" value="KAL1504980.1"/>
    <property type="molecule type" value="Genomic_DNA"/>
</dbReference>
<keyword evidence="3" id="KW-1185">Reference proteome</keyword>
<feature type="compositionally biased region" description="Low complexity" evidence="1">
    <location>
        <begin position="40"/>
        <end position="53"/>
    </location>
</feature>
<comment type="caution">
    <text evidence="2">The sequence shown here is derived from an EMBL/GenBank/DDBJ whole genome shotgun (WGS) entry which is preliminary data.</text>
</comment>
<evidence type="ECO:0000313" key="3">
    <source>
        <dbReference type="Proteomes" id="UP001515480"/>
    </source>
</evidence>
<proteinExistence type="predicted"/>
<feature type="compositionally biased region" description="Basic and acidic residues" evidence="1">
    <location>
        <begin position="54"/>
        <end position="64"/>
    </location>
</feature>
<evidence type="ECO:0000313" key="2">
    <source>
        <dbReference type="EMBL" id="KAL1504980.1"/>
    </source>
</evidence>
<protein>
    <submittedName>
        <fullName evidence="2">Uncharacterized protein</fullName>
    </submittedName>
</protein>
<name>A0AB34ISI0_PRYPA</name>
<gene>
    <name evidence="2" type="ORF">AB1Y20_008746</name>
</gene>
<evidence type="ECO:0000256" key="1">
    <source>
        <dbReference type="SAM" id="MobiDB-lite"/>
    </source>
</evidence>
<feature type="compositionally biased region" description="Acidic residues" evidence="1">
    <location>
        <begin position="88"/>
        <end position="100"/>
    </location>
</feature>
<dbReference type="Proteomes" id="UP001515480">
    <property type="component" value="Unassembled WGS sequence"/>
</dbReference>
<reference evidence="2 3" key="1">
    <citation type="journal article" date="2024" name="Science">
        <title>Giant polyketide synthase enzymes in the biosynthesis of giant marine polyether toxins.</title>
        <authorList>
            <person name="Fallon T.R."/>
            <person name="Shende V.V."/>
            <person name="Wierzbicki I.H."/>
            <person name="Pendleton A.L."/>
            <person name="Watervoot N.F."/>
            <person name="Auber R.P."/>
            <person name="Gonzalez D.J."/>
            <person name="Wisecaver J.H."/>
            <person name="Moore B.S."/>
        </authorList>
    </citation>
    <scope>NUCLEOTIDE SEQUENCE [LARGE SCALE GENOMIC DNA]</scope>
    <source>
        <strain evidence="2 3">12B1</strain>
    </source>
</reference>
<feature type="region of interest" description="Disordered" evidence="1">
    <location>
        <begin position="1"/>
        <end position="127"/>
    </location>
</feature>
<sequence length="127" mass="13504">MTPSSMPQFVTMPWASSCGGRGGDSTSRSFTMSDVNRFLSSDPSSSEQSGGSFDSEHSTAETEIHTSSGVPECLRNESSADNSASLTDDLEDSSDDDDEGYSPKPQWAPPTARRLVRGPRFTTLTGG</sequence>
<feature type="compositionally biased region" description="Polar residues" evidence="1">
    <location>
        <begin position="24"/>
        <end position="34"/>
    </location>
</feature>
<accession>A0AB34ISI0</accession>